<proteinExistence type="predicted"/>
<organism evidence="2 3">
    <name type="scientific">Daphnia magna</name>
    <dbReference type="NCBI Taxonomy" id="35525"/>
    <lineage>
        <taxon>Eukaryota</taxon>
        <taxon>Metazoa</taxon>
        <taxon>Ecdysozoa</taxon>
        <taxon>Arthropoda</taxon>
        <taxon>Crustacea</taxon>
        <taxon>Branchiopoda</taxon>
        <taxon>Diplostraca</taxon>
        <taxon>Cladocera</taxon>
        <taxon>Anomopoda</taxon>
        <taxon>Daphniidae</taxon>
        <taxon>Daphnia</taxon>
    </lineage>
</organism>
<dbReference type="InterPro" id="IPR035976">
    <property type="entry name" value="Sushi/SCR/CCP_sf"/>
</dbReference>
<accession>A0A164FA71</accession>
<dbReference type="SUPFAM" id="SSF57535">
    <property type="entry name" value="Complement control module/SCR domain"/>
    <property type="match status" value="1"/>
</dbReference>
<evidence type="ECO:0000313" key="2">
    <source>
        <dbReference type="EMBL" id="KZR97592.1"/>
    </source>
</evidence>
<dbReference type="OrthoDB" id="9991441at2759"/>
<dbReference type="GO" id="GO:0030246">
    <property type="term" value="F:carbohydrate binding"/>
    <property type="evidence" value="ECO:0007669"/>
    <property type="project" value="UniProtKB-KW"/>
</dbReference>
<keyword evidence="2" id="KW-0430">Lectin</keyword>
<name>A0A164FA71_9CRUS</name>
<evidence type="ECO:0000313" key="3">
    <source>
        <dbReference type="Proteomes" id="UP000076858"/>
    </source>
</evidence>
<keyword evidence="1" id="KW-1015">Disulfide bond</keyword>
<dbReference type="Proteomes" id="UP000076858">
    <property type="component" value="Unassembled WGS sequence"/>
</dbReference>
<dbReference type="AlphaFoldDB" id="A0A164FA71"/>
<dbReference type="EMBL" id="LRGB01020792">
    <property type="protein sequence ID" value="KZR97592.1"/>
    <property type="molecule type" value="Genomic_DNA"/>
</dbReference>
<comment type="caution">
    <text evidence="2">The sequence shown here is derived from an EMBL/GenBank/DDBJ whole genome shotgun (WGS) entry which is preliminary data.</text>
</comment>
<gene>
    <name evidence="2" type="ORF">APZ42_007439</name>
</gene>
<reference evidence="2 3" key="1">
    <citation type="submission" date="2016-03" db="EMBL/GenBank/DDBJ databases">
        <title>EvidentialGene: Evidence-directed Construction of Genes on Genomes.</title>
        <authorList>
            <person name="Gilbert D.G."/>
            <person name="Choi J.-H."/>
            <person name="Mockaitis K."/>
            <person name="Colbourne J."/>
            <person name="Pfrender M."/>
        </authorList>
    </citation>
    <scope>NUCLEOTIDE SEQUENCE [LARGE SCALE GENOMIC DNA]</scope>
    <source>
        <strain evidence="2 3">Xinb3</strain>
        <tissue evidence="2">Complete organism</tissue>
    </source>
</reference>
<evidence type="ECO:0000256" key="1">
    <source>
        <dbReference type="ARBA" id="ARBA00023157"/>
    </source>
</evidence>
<sequence length="121" mass="12911">TTRSWKGSLLKCEATCGSLIHLIRLKLLADDEPELRNVTFDGAVLVGERYKVGTNALVYCKPTENVVHPTATSNIGIMAVCQSNGTWGGGFPICGPPVAGRLKLLTFYIILASSVAGLIFC</sequence>
<keyword evidence="3" id="KW-1185">Reference proteome</keyword>
<feature type="non-terminal residue" evidence="2">
    <location>
        <position position="1"/>
    </location>
</feature>
<protein>
    <submittedName>
        <fullName evidence="2">C-type lectin ctl-selectin-like protein</fullName>
    </submittedName>
</protein>
<feature type="non-terminal residue" evidence="2">
    <location>
        <position position="121"/>
    </location>
</feature>